<evidence type="ECO:0000313" key="2">
    <source>
        <dbReference type="EMBL" id="QMS85930.1"/>
    </source>
</evidence>
<gene>
    <name evidence="2" type="ORF">G4Z02_09275</name>
</gene>
<keyword evidence="3" id="KW-1185">Reference proteome</keyword>
<dbReference type="Proteomes" id="UP000514720">
    <property type="component" value="Chromosome"/>
</dbReference>
<keyword evidence="1" id="KW-0472">Membrane</keyword>
<protein>
    <recommendedName>
        <fullName evidence="4">Peptidoglycan binding domain-containing protein</fullName>
    </recommendedName>
</protein>
<name>A0A7L7KSY7_9MOLU</name>
<feature type="transmembrane region" description="Helical" evidence="1">
    <location>
        <begin position="12"/>
        <end position="33"/>
    </location>
</feature>
<sequence>MNSQFRNSNFGFILYTAIVTIMVLATGFVIWYMTVGYRVGTFGPDTRLGSVYIGGLTEPEVIPLLDERIDYWYSDDTIRFQLTYQDYVYYFDRDLILFDLELSTYKLTDGITNELVAKYQTEDLEMIRAEISALPFLQDVLPYIDINIIIDDVLSDAELMRSYSNKHVEDYLGEATELVVELGSSPFRVPEGVQIDSVITDIIELYPETNGQIFVPEKTLFDITSVLGSSLNDQELTMLSSAMLATILDTNFIINEVHYEPDIDFTMYTIDTYPYFGRNTVITRIVDESFSFYNPNEFSYYFTVEKTDDFNGELKLYGVPFEYDIEANILKTEIPYITQSTNNVNYLQIGYNGVIIDVERVITDVYGNVEKDNILFEFYPPINRIIFEP</sequence>
<dbReference type="AlphaFoldDB" id="A0A7L7KSY7"/>
<organism evidence="2 3">
    <name type="scientific">Candidatus Xianfuyuplasma coldseepsis</name>
    <dbReference type="NCBI Taxonomy" id="2782163"/>
    <lineage>
        <taxon>Bacteria</taxon>
        <taxon>Bacillati</taxon>
        <taxon>Mycoplasmatota</taxon>
        <taxon>Mollicutes</taxon>
        <taxon>Candidatus Izemoplasmatales</taxon>
        <taxon>Candidatus Izemoplasmataceae</taxon>
        <taxon>Candidatus Xianfuyuplasma</taxon>
    </lineage>
</organism>
<proteinExistence type="predicted"/>
<evidence type="ECO:0000313" key="3">
    <source>
        <dbReference type="Proteomes" id="UP000514720"/>
    </source>
</evidence>
<keyword evidence="1" id="KW-1133">Transmembrane helix</keyword>
<evidence type="ECO:0008006" key="4">
    <source>
        <dbReference type="Google" id="ProtNLM"/>
    </source>
</evidence>
<evidence type="ECO:0000256" key="1">
    <source>
        <dbReference type="SAM" id="Phobius"/>
    </source>
</evidence>
<reference evidence="2 3" key="1">
    <citation type="submission" date="2020-02" db="EMBL/GenBank/DDBJ databases">
        <authorList>
            <person name="Zheng R.K."/>
            <person name="Sun C.M."/>
        </authorList>
    </citation>
    <scope>NUCLEOTIDE SEQUENCE [LARGE SCALE GENOMIC DNA]</scope>
    <source>
        <strain evidence="3">zrk13</strain>
    </source>
</reference>
<dbReference type="EMBL" id="CP048914">
    <property type="protein sequence ID" value="QMS85930.1"/>
    <property type="molecule type" value="Genomic_DNA"/>
</dbReference>
<dbReference type="KEGG" id="xcl:G4Z02_09275"/>
<dbReference type="RefSeq" id="WP_258877744.1">
    <property type="nucleotide sequence ID" value="NZ_CP048914.1"/>
</dbReference>
<accession>A0A7L7KSY7</accession>
<keyword evidence="1" id="KW-0812">Transmembrane</keyword>